<dbReference type="PANTHER" id="PTHR45436">
    <property type="entry name" value="SENSOR HISTIDINE KINASE YKOH"/>
    <property type="match status" value="1"/>
</dbReference>
<keyword evidence="5" id="KW-0808">Transferase</keyword>
<keyword evidence="11" id="KW-0902">Two-component regulatory system</keyword>
<feature type="domain" description="HAMP" evidence="16">
    <location>
        <begin position="179"/>
        <end position="231"/>
    </location>
</feature>
<evidence type="ECO:0000256" key="7">
    <source>
        <dbReference type="ARBA" id="ARBA00022741"/>
    </source>
</evidence>
<dbReference type="SMART" id="SM00304">
    <property type="entry name" value="HAMP"/>
    <property type="match status" value="1"/>
</dbReference>
<evidence type="ECO:0000256" key="9">
    <source>
        <dbReference type="ARBA" id="ARBA00022840"/>
    </source>
</evidence>
<dbReference type="SUPFAM" id="SSF47384">
    <property type="entry name" value="Homodimeric domain of signal transducing histidine kinase"/>
    <property type="match status" value="1"/>
</dbReference>
<dbReference type="PANTHER" id="PTHR45436:SF14">
    <property type="entry name" value="SENSOR PROTEIN QSEC"/>
    <property type="match status" value="1"/>
</dbReference>
<keyword evidence="6 14" id="KW-0812">Transmembrane</keyword>
<dbReference type="Pfam" id="PF02518">
    <property type="entry name" value="HATPase_c"/>
    <property type="match status" value="1"/>
</dbReference>
<keyword evidence="8" id="KW-0418">Kinase</keyword>
<dbReference type="EC" id="2.7.13.3" evidence="3"/>
<comment type="catalytic activity">
    <reaction evidence="1">
        <text>ATP + protein L-histidine = ADP + protein N-phospho-L-histidine.</text>
        <dbReference type="EC" id="2.7.13.3"/>
    </reaction>
</comment>
<dbReference type="CDD" id="cd00075">
    <property type="entry name" value="HATPase"/>
    <property type="match status" value="1"/>
</dbReference>
<sequence>MHALRTRLLIALAAVMLTAWAGWFAIQYQEMTARQYGDVDGMLRNVAEQILQSLPTDIATAGRQQQLALDGEARPTSGKFSALGFQVWERGSGRRLMSSRPAPEHALVPDFTDGFADVRIAGAPWRTVAISDTQRRVQVQVGLPESALRAELRRWFNTSLATAISLLLCIGIAIWLVIHWSLRPVARVSASLATRAPLDLTPLPERGLPDEFTPLVRAFNALMARLAHALQHEREFLGEAAHELRTPLAALLAQAQVLEHAGDRDEAREALDHLIAGIERTSRLAQQLLDAARVETGGAAVRAADVDLSWIAGMVADEFALLAQRAGRTIEIENRHAPVRGDIDELGIMVRNLLDNALRHGTPGTRVRVETRLDGEGHDRRATLIVADDGPGIPDSESRRVFERFYRAENGRRTQGIGLGLSLVERVVASHGGQVRCGVGLDGRGLGVEIQLPAGTGAGSQADRATHVHAADIRPRQDARAT</sequence>
<dbReference type="InterPro" id="IPR003661">
    <property type="entry name" value="HisK_dim/P_dom"/>
</dbReference>
<dbReference type="InterPro" id="IPR036890">
    <property type="entry name" value="HATPase_C_sf"/>
</dbReference>
<evidence type="ECO:0000256" key="14">
    <source>
        <dbReference type="SAM" id="Phobius"/>
    </source>
</evidence>
<dbReference type="InterPro" id="IPR003660">
    <property type="entry name" value="HAMP_dom"/>
</dbReference>
<dbReference type="SMART" id="SM00388">
    <property type="entry name" value="HisKA"/>
    <property type="match status" value="1"/>
</dbReference>
<dbReference type="AlphaFoldDB" id="A0A2W5K255"/>
<dbReference type="GO" id="GO:0000155">
    <property type="term" value="F:phosphorelay sensor kinase activity"/>
    <property type="evidence" value="ECO:0007669"/>
    <property type="project" value="InterPro"/>
</dbReference>
<dbReference type="InterPro" id="IPR004358">
    <property type="entry name" value="Sig_transdc_His_kin-like_C"/>
</dbReference>
<evidence type="ECO:0000259" key="16">
    <source>
        <dbReference type="PROSITE" id="PS50885"/>
    </source>
</evidence>
<evidence type="ECO:0000256" key="13">
    <source>
        <dbReference type="SAM" id="MobiDB-lite"/>
    </source>
</evidence>
<gene>
    <name evidence="17" type="ORF">DI564_15225</name>
</gene>
<evidence type="ECO:0000256" key="12">
    <source>
        <dbReference type="ARBA" id="ARBA00023136"/>
    </source>
</evidence>
<keyword evidence="10 14" id="KW-1133">Transmembrane helix</keyword>
<keyword evidence="9" id="KW-0067">ATP-binding</keyword>
<dbReference type="PROSITE" id="PS50885">
    <property type="entry name" value="HAMP"/>
    <property type="match status" value="1"/>
</dbReference>
<protein>
    <recommendedName>
        <fullName evidence="3">histidine kinase</fullName>
        <ecNumber evidence="3">2.7.13.3</ecNumber>
    </recommendedName>
</protein>
<evidence type="ECO:0000259" key="15">
    <source>
        <dbReference type="PROSITE" id="PS50109"/>
    </source>
</evidence>
<evidence type="ECO:0000256" key="1">
    <source>
        <dbReference type="ARBA" id="ARBA00000085"/>
    </source>
</evidence>
<reference evidence="17 18" key="1">
    <citation type="submission" date="2017-08" db="EMBL/GenBank/DDBJ databases">
        <title>Infants hospitalized years apart are colonized by the same room-sourced microbial strains.</title>
        <authorList>
            <person name="Brooks B."/>
            <person name="Olm M.R."/>
            <person name="Firek B.A."/>
            <person name="Baker R."/>
            <person name="Thomas B.C."/>
            <person name="Morowitz M.J."/>
            <person name="Banfield J.F."/>
        </authorList>
    </citation>
    <scope>NUCLEOTIDE SEQUENCE [LARGE SCALE GENOMIC DNA]</scope>
    <source>
        <strain evidence="17">S2_005_003_R2_42</strain>
    </source>
</reference>
<dbReference type="Pfam" id="PF00672">
    <property type="entry name" value="HAMP"/>
    <property type="match status" value="1"/>
</dbReference>
<feature type="transmembrane region" description="Helical" evidence="14">
    <location>
        <begin position="155"/>
        <end position="178"/>
    </location>
</feature>
<dbReference type="InterPro" id="IPR003594">
    <property type="entry name" value="HATPase_dom"/>
</dbReference>
<dbReference type="Gene3D" id="3.30.565.10">
    <property type="entry name" value="Histidine kinase-like ATPase, C-terminal domain"/>
    <property type="match status" value="1"/>
</dbReference>
<dbReference type="PROSITE" id="PS50109">
    <property type="entry name" value="HIS_KIN"/>
    <property type="match status" value="1"/>
</dbReference>
<keyword evidence="7" id="KW-0547">Nucleotide-binding</keyword>
<evidence type="ECO:0000313" key="18">
    <source>
        <dbReference type="Proteomes" id="UP000249046"/>
    </source>
</evidence>
<dbReference type="EMBL" id="QFPO01000018">
    <property type="protein sequence ID" value="PZQ10841.1"/>
    <property type="molecule type" value="Genomic_DNA"/>
</dbReference>
<feature type="compositionally biased region" description="Basic and acidic residues" evidence="13">
    <location>
        <begin position="464"/>
        <end position="482"/>
    </location>
</feature>
<dbReference type="SMART" id="SM00387">
    <property type="entry name" value="HATPase_c"/>
    <property type="match status" value="1"/>
</dbReference>
<dbReference type="PRINTS" id="PR00344">
    <property type="entry name" value="BCTRLSENSOR"/>
</dbReference>
<evidence type="ECO:0000256" key="11">
    <source>
        <dbReference type="ARBA" id="ARBA00023012"/>
    </source>
</evidence>
<evidence type="ECO:0000256" key="5">
    <source>
        <dbReference type="ARBA" id="ARBA00022679"/>
    </source>
</evidence>
<dbReference type="Proteomes" id="UP000249046">
    <property type="component" value="Unassembled WGS sequence"/>
</dbReference>
<dbReference type="GO" id="GO:0005886">
    <property type="term" value="C:plasma membrane"/>
    <property type="evidence" value="ECO:0007669"/>
    <property type="project" value="TreeGrafter"/>
</dbReference>
<evidence type="ECO:0000256" key="8">
    <source>
        <dbReference type="ARBA" id="ARBA00022777"/>
    </source>
</evidence>
<dbReference type="Pfam" id="PF00512">
    <property type="entry name" value="HisKA"/>
    <property type="match status" value="1"/>
</dbReference>
<evidence type="ECO:0000256" key="2">
    <source>
        <dbReference type="ARBA" id="ARBA00004141"/>
    </source>
</evidence>
<dbReference type="InterPro" id="IPR036097">
    <property type="entry name" value="HisK_dim/P_sf"/>
</dbReference>
<comment type="subcellular location">
    <subcellularLocation>
        <location evidence="2">Membrane</location>
        <topology evidence="2">Multi-pass membrane protein</topology>
    </subcellularLocation>
</comment>
<evidence type="ECO:0000256" key="4">
    <source>
        <dbReference type="ARBA" id="ARBA00022553"/>
    </source>
</evidence>
<evidence type="ECO:0000256" key="3">
    <source>
        <dbReference type="ARBA" id="ARBA00012438"/>
    </source>
</evidence>
<proteinExistence type="predicted"/>
<dbReference type="Gene3D" id="1.10.287.130">
    <property type="match status" value="1"/>
</dbReference>
<name>A0A2W5K255_9GAMM</name>
<feature type="region of interest" description="Disordered" evidence="13">
    <location>
        <begin position="456"/>
        <end position="482"/>
    </location>
</feature>
<keyword evidence="12 14" id="KW-0472">Membrane</keyword>
<feature type="domain" description="Histidine kinase" evidence="15">
    <location>
        <begin position="239"/>
        <end position="456"/>
    </location>
</feature>
<dbReference type="Gene3D" id="6.10.340.10">
    <property type="match status" value="1"/>
</dbReference>
<dbReference type="CDD" id="cd00082">
    <property type="entry name" value="HisKA"/>
    <property type="match status" value="1"/>
</dbReference>
<evidence type="ECO:0000256" key="6">
    <source>
        <dbReference type="ARBA" id="ARBA00022692"/>
    </source>
</evidence>
<organism evidence="17 18">
    <name type="scientific">Rhodanobacter denitrificans</name>
    <dbReference type="NCBI Taxonomy" id="666685"/>
    <lineage>
        <taxon>Bacteria</taxon>
        <taxon>Pseudomonadati</taxon>
        <taxon>Pseudomonadota</taxon>
        <taxon>Gammaproteobacteria</taxon>
        <taxon>Lysobacterales</taxon>
        <taxon>Rhodanobacteraceae</taxon>
        <taxon>Rhodanobacter</taxon>
    </lineage>
</organism>
<comment type="caution">
    <text evidence="17">The sequence shown here is derived from an EMBL/GenBank/DDBJ whole genome shotgun (WGS) entry which is preliminary data.</text>
</comment>
<keyword evidence="4" id="KW-0597">Phosphoprotein</keyword>
<dbReference type="InterPro" id="IPR050428">
    <property type="entry name" value="TCS_sensor_his_kinase"/>
</dbReference>
<dbReference type="GO" id="GO:0005524">
    <property type="term" value="F:ATP binding"/>
    <property type="evidence" value="ECO:0007669"/>
    <property type="project" value="UniProtKB-KW"/>
</dbReference>
<dbReference type="InterPro" id="IPR005467">
    <property type="entry name" value="His_kinase_dom"/>
</dbReference>
<evidence type="ECO:0000313" key="17">
    <source>
        <dbReference type="EMBL" id="PZQ10841.1"/>
    </source>
</evidence>
<dbReference type="SUPFAM" id="SSF55874">
    <property type="entry name" value="ATPase domain of HSP90 chaperone/DNA topoisomerase II/histidine kinase"/>
    <property type="match status" value="1"/>
</dbReference>
<accession>A0A2W5K255</accession>
<evidence type="ECO:0000256" key="10">
    <source>
        <dbReference type="ARBA" id="ARBA00022989"/>
    </source>
</evidence>